<evidence type="ECO:0000256" key="12">
    <source>
        <dbReference type="SAM" id="Coils"/>
    </source>
</evidence>
<evidence type="ECO:0000313" key="15">
    <source>
        <dbReference type="Proteomes" id="UP000431269"/>
    </source>
</evidence>
<keyword evidence="8 10" id="KW-0139">CF(1)</keyword>
<dbReference type="Gene3D" id="2.60.15.10">
    <property type="entry name" value="F0F1 ATP synthase delta/epsilon subunit, N-terminal"/>
    <property type="match status" value="1"/>
</dbReference>
<dbReference type="AlphaFoldDB" id="A0A6I6MWX5"/>
<evidence type="ECO:0000259" key="13">
    <source>
        <dbReference type="Pfam" id="PF02823"/>
    </source>
</evidence>
<protein>
    <recommendedName>
        <fullName evidence="10">ATP synthase epsilon chain</fullName>
    </recommendedName>
    <alternativeName>
        <fullName evidence="10">ATP synthase F1 sector epsilon subunit</fullName>
    </alternativeName>
    <alternativeName>
        <fullName evidence="10">F-ATPase epsilon subunit</fullName>
    </alternativeName>
</protein>
<keyword evidence="12" id="KW-0175">Coiled coil</keyword>
<dbReference type="CDD" id="cd12152">
    <property type="entry name" value="F1-ATPase_delta"/>
    <property type="match status" value="1"/>
</dbReference>
<comment type="similarity">
    <text evidence="3 10 11">Belongs to the ATPase epsilon chain family.</text>
</comment>
<evidence type="ECO:0000256" key="6">
    <source>
        <dbReference type="ARBA" id="ARBA00023065"/>
    </source>
</evidence>
<keyword evidence="9 10" id="KW-0066">ATP synthesis</keyword>
<dbReference type="InterPro" id="IPR020546">
    <property type="entry name" value="ATP_synth_F1_dsu/esu_N"/>
</dbReference>
<evidence type="ECO:0000256" key="5">
    <source>
        <dbReference type="ARBA" id="ARBA00022781"/>
    </source>
</evidence>
<evidence type="ECO:0000256" key="4">
    <source>
        <dbReference type="ARBA" id="ARBA00022448"/>
    </source>
</evidence>
<keyword evidence="4 10" id="KW-0813">Transport</keyword>
<evidence type="ECO:0000256" key="2">
    <source>
        <dbReference type="ARBA" id="ARBA00004184"/>
    </source>
</evidence>
<keyword evidence="6 10" id="KW-0406">Ion transport</keyword>
<proteinExistence type="inferred from homology"/>
<keyword evidence="15" id="KW-1185">Reference proteome</keyword>
<comment type="subunit">
    <text evidence="10 11">F-type ATPases have 2 components, CF(1) - the catalytic core - and CF(0) - the membrane proton channel. CF(1) has five subunits: alpha(3), beta(3), gamma(1), delta(1), epsilon(1). CF(0) has three main subunits: a, b and c.</text>
</comment>
<dbReference type="RefSeq" id="WP_158767654.1">
    <property type="nucleotide sequence ID" value="NZ_CP047045.1"/>
</dbReference>
<evidence type="ECO:0000256" key="10">
    <source>
        <dbReference type="HAMAP-Rule" id="MF_00530"/>
    </source>
</evidence>
<dbReference type="GO" id="GO:0005524">
    <property type="term" value="F:ATP binding"/>
    <property type="evidence" value="ECO:0007669"/>
    <property type="project" value="UniProtKB-UniRule"/>
</dbReference>
<organism evidence="14 15">
    <name type="scientific">Terricaulis silvestris</name>
    <dbReference type="NCBI Taxonomy" id="2686094"/>
    <lineage>
        <taxon>Bacteria</taxon>
        <taxon>Pseudomonadati</taxon>
        <taxon>Pseudomonadota</taxon>
        <taxon>Alphaproteobacteria</taxon>
        <taxon>Caulobacterales</taxon>
        <taxon>Caulobacteraceae</taxon>
        <taxon>Terricaulis</taxon>
    </lineage>
</organism>
<dbReference type="PANTHER" id="PTHR13822:SF10">
    <property type="entry name" value="ATP SYNTHASE EPSILON CHAIN, CHLOROPLASTIC"/>
    <property type="match status" value="1"/>
</dbReference>
<evidence type="ECO:0000256" key="9">
    <source>
        <dbReference type="ARBA" id="ARBA00023310"/>
    </source>
</evidence>
<dbReference type="InterPro" id="IPR036771">
    <property type="entry name" value="ATPsynth_dsu/esu_N"/>
</dbReference>
<gene>
    <name evidence="10 14" type="primary">atpC</name>
    <name evidence="14" type="ORF">DSM104635_03759</name>
</gene>
<evidence type="ECO:0000256" key="3">
    <source>
        <dbReference type="ARBA" id="ARBA00005712"/>
    </source>
</evidence>
<dbReference type="GO" id="GO:0045259">
    <property type="term" value="C:proton-transporting ATP synthase complex"/>
    <property type="evidence" value="ECO:0007669"/>
    <property type="project" value="UniProtKB-KW"/>
</dbReference>
<keyword evidence="7 10" id="KW-0472">Membrane</keyword>
<evidence type="ECO:0000256" key="7">
    <source>
        <dbReference type="ARBA" id="ARBA00023136"/>
    </source>
</evidence>
<comment type="function">
    <text evidence="1 10">Produces ATP from ADP in the presence of a proton gradient across the membrane.</text>
</comment>
<dbReference type="InterPro" id="IPR001469">
    <property type="entry name" value="ATP_synth_F1_dsu/esu"/>
</dbReference>
<dbReference type="HAMAP" id="MF_00530">
    <property type="entry name" value="ATP_synth_epsil_bac"/>
    <property type="match status" value="1"/>
</dbReference>
<dbReference type="Pfam" id="PF02823">
    <property type="entry name" value="ATP-synt_DE_N"/>
    <property type="match status" value="1"/>
</dbReference>
<evidence type="ECO:0000313" key="14">
    <source>
        <dbReference type="EMBL" id="QGZ96894.1"/>
    </source>
</evidence>
<dbReference type="GO" id="GO:0005886">
    <property type="term" value="C:plasma membrane"/>
    <property type="evidence" value="ECO:0007669"/>
    <property type="project" value="UniProtKB-SubCell"/>
</dbReference>
<dbReference type="GO" id="GO:0012505">
    <property type="term" value="C:endomembrane system"/>
    <property type="evidence" value="ECO:0007669"/>
    <property type="project" value="UniProtKB-SubCell"/>
</dbReference>
<dbReference type="SUPFAM" id="SSF51344">
    <property type="entry name" value="Epsilon subunit of F1F0-ATP synthase N-terminal domain"/>
    <property type="match status" value="1"/>
</dbReference>
<dbReference type="NCBIfam" id="TIGR01216">
    <property type="entry name" value="ATP_synt_epsi"/>
    <property type="match status" value="1"/>
</dbReference>
<reference evidence="15" key="1">
    <citation type="submission" date="2019-12" db="EMBL/GenBank/DDBJ databases">
        <title>Complete genome of Terracaulis silvestris 0127_4.</title>
        <authorList>
            <person name="Vieira S."/>
            <person name="Riedel T."/>
            <person name="Sproer C."/>
            <person name="Pascual J."/>
            <person name="Boedeker C."/>
            <person name="Overmann J."/>
        </authorList>
    </citation>
    <scope>NUCLEOTIDE SEQUENCE [LARGE SCALE GENOMIC DNA]</scope>
    <source>
        <strain evidence="15">0127_4</strain>
    </source>
</reference>
<dbReference type="NCBIfam" id="NF009983">
    <property type="entry name" value="PRK13449.1"/>
    <property type="match status" value="1"/>
</dbReference>
<accession>A0A6I6MWX5</accession>
<dbReference type="KEGG" id="tsv:DSM104635_03759"/>
<keyword evidence="10" id="KW-1003">Cell membrane</keyword>
<feature type="domain" description="ATP synthase F1 complex delta/epsilon subunit N-terminal" evidence="13">
    <location>
        <begin position="5"/>
        <end position="83"/>
    </location>
</feature>
<dbReference type="Proteomes" id="UP000431269">
    <property type="component" value="Chromosome"/>
</dbReference>
<evidence type="ECO:0000256" key="11">
    <source>
        <dbReference type="RuleBase" id="RU003656"/>
    </source>
</evidence>
<dbReference type="NCBIfam" id="NF001851">
    <property type="entry name" value="PRK00571.2-4"/>
    <property type="match status" value="1"/>
</dbReference>
<dbReference type="PANTHER" id="PTHR13822">
    <property type="entry name" value="ATP SYNTHASE DELTA/EPSILON CHAIN"/>
    <property type="match status" value="1"/>
</dbReference>
<dbReference type="GO" id="GO:0046933">
    <property type="term" value="F:proton-transporting ATP synthase activity, rotational mechanism"/>
    <property type="evidence" value="ECO:0007669"/>
    <property type="project" value="UniProtKB-UniRule"/>
</dbReference>
<evidence type="ECO:0000256" key="8">
    <source>
        <dbReference type="ARBA" id="ARBA00023196"/>
    </source>
</evidence>
<comment type="subcellular location">
    <subcellularLocation>
        <location evidence="10">Cell membrane</location>
        <topology evidence="10">Peripheral membrane protein</topology>
    </subcellularLocation>
    <subcellularLocation>
        <location evidence="2">Endomembrane system</location>
        <topology evidence="2">Peripheral membrane protein</topology>
    </subcellularLocation>
</comment>
<name>A0A6I6MWX5_9CAUL</name>
<keyword evidence="5 10" id="KW-0375">Hydrogen ion transport</keyword>
<feature type="coiled-coil region" evidence="12">
    <location>
        <begin position="84"/>
        <end position="111"/>
    </location>
</feature>
<dbReference type="EMBL" id="CP047045">
    <property type="protein sequence ID" value="QGZ96894.1"/>
    <property type="molecule type" value="Genomic_DNA"/>
</dbReference>
<sequence length="133" mass="14298">MADKLHFALVSPERELFNGEVDHVVVPGSEGEFGVSPNHAPVMSVIKPGALKVINEGTERRIFVNGGFADVTPEGLSVLAEEAIDLADVDLAQLEQQLKNAQDDLRDANTDDRRAAAQRALSRVEGIKAALAR</sequence>
<evidence type="ECO:0000256" key="1">
    <source>
        <dbReference type="ARBA" id="ARBA00003543"/>
    </source>
</evidence>